<keyword evidence="2" id="KW-1185">Reference proteome</keyword>
<sequence length="173" mass="19762">MLSLPTKGGPIKLPNTTVDIRNLFDNLTNIEYEDVPTFQSMVEALDLAKRFYMRGVISQIKLKLHGYKDGPRLMALACQQDPIDRPLARTAFSAFKDDMHLNPDVFRLTSRHGAPDHTNMKTEFLESLTTAGCYAFSQAMSECELSKDVHSRKQYDWTRVSSEFVKELDRLGR</sequence>
<accession>A0ACC2VYS4</accession>
<dbReference type="EMBL" id="JASBWR010000043">
    <property type="protein sequence ID" value="KAJ9104037.1"/>
    <property type="molecule type" value="Genomic_DNA"/>
</dbReference>
<evidence type="ECO:0000313" key="2">
    <source>
        <dbReference type="Proteomes" id="UP001241377"/>
    </source>
</evidence>
<evidence type="ECO:0000313" key="1">
    <source>
        <dbReference type="EMBL" id="KAJ9104037.1"/>
    </source>
</evidence>
<dbReference type="Proteomes" id="UP001241377">
    <property type="component" value="Unassembled WGS sequence"/>
</dbReference>
<protein>
    <submittedName>
        <fullName evidence="1">Uncharacterized protein</fullName>
    </submittedName>
</protein>
<gene>
    <name evidence="1" type="ORF">QFC19_004171</name>
</gene>
<reference evidence="1" key="1">
    <citation type="submission" date="2023-04" db="EMBL/GenBank/DDBJ databases">
        <title>Draft Genome sequencing of Naganishia species isolated from polar environments using Oxford Nanopore Technology.</title>
        <authorList>
            <person name="Leo P."/>
            <person name="Venkateswaran K."/>
        </authorList>
    </citation>
    <scope>NUCLEOTIDE SEQUENCE</scope>
    <source>
        <strain evidence="1">MNA-CCFEE 5261</strain>
    </source>
</reference>
<organism evidence="1 2">
    <name type="scientific">Naganishia cerealis</name>
    <dbReference type="NCBI Taxonomy" id="610337"/>
    <lineage>
        <taxon>Eukaryota</taxon>
        <taxon>Fungi</taxon>
        <taxon>Dikarya</taxon>
        <taxon>Basidiomycota</taxon>
        <taxon>Agaricomycotina</taxon>
        <taxon>Tremellomycetes</taxon>
        <taxon>Filobasidiales</taxon>
        <taxon>Filobasidiaceae</taxon>
        <taxon>Naganishia</taxon>
    </lineage>
</organism>
<proteinExistence type="predicted"/>
<name>A0ACC2VYS4_9TREE</name>
<comment type="caution">
    <text evidence="1">The sequence shown here is derived from an EMBL/GenBank/DDBJ whole genome shotgun (WGS) entry which is preliminary data.</text>
</comment>